<keyword evidence="2" id="KW-1185">Reference proteome</keyword>
<gene>
    <name evidence="1" type="ORF">M409DRAFT_61302</name>
</gene>
<accession>A0A6A6BWC3</accession>
<organism evidence="1 2">
    <name type="scientific">Zasmidium cellare ATCC 36951</name>
    <dbReference type="NCBI Taxonomy" id="1080233"/>
    <lineage>
        <taxon>Eukaryota</taxon>
        <taxon>Fungi</taxon>
        <taxon>Dikarya</taxon>
        <taxon>Ascomycota</taxon>
        <taxon>Pezizomycotina</taxon>
        <taxon>Dothideomycetes</taxon>
        <taxon>Dothideomycetidae</taxon>
        <taxon>Mycosphaerellales</taxon>
        <taxon>Mycosphaerellaceae</taxon>
        <taxon>Zasmidium</taxon>
    </lineage>
</organism>
<dbReference type="EMBL" id="ML993647">
    <property type="protein sequence ID" value="KAF2158883.1"/>
    <property type="molecule type" value="Genomic_DNA"/>
</dbReference>
<dbReference type="AlphaFoldDB" id="A0A6A6BWC3"/>
<dbReference type="Proteomes" id="UP000799537">
    <property type="component" value="Unassembled WGS sequence"/>
</dbReference>
<evidence type="ECO:0000313" key="2">
    <source>
        <dbReference type="Proteomes" id="UP000799537"/>
    </source>
</evidence>
<proteinExistence type="predicted"/>
<dbReference type="GeneID" id="54567976"/>
<protein>
    <submittedName>
        <fullName evidence="1">Uncharacterized protein</fullName>
    </submittedName>
</protein>
<dbReference type="RefSeq" id="XP_033659772.1">
    <property type="nucleotide sequence ID" value="XM_033814704.1"/>
</dbReference>
<reference evidence="1" key="1">
    <citation type="journal article" date="2020" name="Stud. Mycol.">
        <title>101 Dothideomycetes genomes: a test case for predicting lifestyles and emergence of pathogens.</title>
        <authorList>
            <person name="Haridas S."/>
            <person name="Albert R."/>
            <person name="Binder M."/>
            <person name="Bloem J."/>
            <person name="Labutti K."/>
            <person name="Salamov A."/>
            <person name="Andreopoulos B."/>
            <person name="Baker S."/>
            <person name="Barry K."/>
            <person name="Bills G."/>
            <person name="Bluhm B."/>
            <person name="Cannon C."/>
            <person name="Castanera R."/>
            <person name="Culley D."/>
            <person name="Daum C."/>
            <person name="Ezra D."/>
            <person name="Gonzalez J."/>
            <person name="Henrissat B."/>
            <person name="Kuo A."/>
            <person name="Liang C."/>
            <person name="Lipzen A."/>
            <person name="Lutzoni F."/>
            <person name="Magnuson J."/>
            <person name="Mondo S."/>
            <person name="Nolan M."/>
            <person name="Ohm R."/>
            <person name="Pangilinan J."/>
            <person name="Park H.-J."/>
            <person name="Ramirez L."/>
            <person name="Alfaro M."/>
            <person name="Sun H."/>
            <person name="Tritt A."/>
            <person name="Yoshinaga Y."/>
            <person name="Zwiers L.-H."/>
            <person name="Turgeon B."/>
            <person name="Goodwin S."/>
            <person name="Spatafora J."/>
            <person name="Crous P."/>
            <person name="Grigoriev I."/>
        </authorList>
    </citation>
    <scope>NUCLEOTIDE SEQUENCE</scope>
    <source>
        <strain evidence="1">ATCC 36951</strain>
    </source>
</reference>
<evidence type="ECO:0000313" key="1">
    <source>
        <dbReference type="EMBL" id="KAF2158883.1"/>
    </source>
</evidence>
<sequence>MHPRGLIHPYHRTQFFSRHNGAITAMGQTGEKHRHETWMSLTSFCSALRSDNPTGHHQIISPGHMLVGSNGRPAEPKSHMHGETSSGDDFIASPAAVRSEEIALLASDLKKLLVRLDTCCNVQESVPASSPFQGMSPSLALFMASFAYK</sequence>
<name>A0A6A6BWC3_ZASCE</name>